<gene>
    <name evidence="1" type="ORF">DFH01_24585</name>
</gene>
<dbReference type="Proteomes" id="UP000245765">
    <property type="component" value="Unassembled WGS sequence"/>
</dbReference>
<proteinExistence type="predicted"/>
<dbReference type="PANTHER" id="PTHR35446:SF2">
    <property type="entry name" value="CARBOXYMUCONOLACTONE DECARBOXYLASE-LIKE DOMAIN-CONTAINING PROTEIN"/>
    <property type="match status" value="1"/>
</dbReference>
<evidence type="ECO:0000313" key="2">
    <source>
        <dbReference type="Proteomes" id="UP000245765"/>
    </source>
</evidence>
<dbReference type="InterPro" id="IPR029032">
    <property type="entry name" value="AhpD-like"/>
</dbReference>
<dbReference type="Gene3D" id="1.20.1290.10">
    <property type="entry name" value="AhpD-like"/>
    <property type="match status" value="1"/>
</dbReference>
<dbReference type="EMBL" id="QGNA01000006">
    <property type="protein sequence ID" value="PWS34702.1"/>
    <property type="molecule type" value="Genomic_DNA"/>
</dbReference>
<sequence length="208" mass="23093">MPATAENPAWIRLVPYDESEGYLRTLYDRVKGPGGLIDNVMKAHSLRPHTMEGHSALYKSVLHHTGNSMPVWFLECLAVYTSLANKCDYSVAHHFAGLSRLLQDDARAQAIYKAFAAAKPEAVFSGKELALLRYVRKLTLEPQRMEEADILAVREAGATDGEILEANQVCAYFNYSNRLLNGLGVTTQGDILGTSPPNTDSLDDWEHR</sequence>
<dbReference type="OrthoDB" id="9808310at2"/>
<dbReference type="GO" id="GO:0004601">
    <property type="term" value="F:peroxidase activity"/>
    <property type="evidence" value="ECO:0007669"/>
    <property type="project" value="UniProtKB-KW"/>
</dbReference>
<dbReference type="AlphaFoldDB" id="A0A317F893"/>
<dbReference type="SUPFAM" id="SSF69118">
    <property type="entry name" value="AhpD-like"/>
    <property type="match status" value="1"/>
</dbReference>
<dbReference type="InterPro" id="IPR010195">
    <property type="entry name" value="Uncharacterised_peroxidase-rel"/>
</dbReference>
<accession>A0A317F893</accession>
<dbReference type="NCBIfam" id="TIGR01926">
    <property type="entry name" value="peroxid_rel"/>
    <property type="match status" value="1"/>
</dbReference>
<evidence type="ECO:0000313" key="1">
    <source>
        <dbReference type="EMBL" id="PWS34702.1"/>
    </source>
</evidence>
<keyword evidence="1" id="KW-0560">Oxidoreductase</keyword>
<reference evidence="2" key="1">
    <citation type="submission" date="2018-05" db="EMBL/GenBank/DDBJ databases">
        <authorList>
            <person name="Du Z."/>
            <person name="Wang X."/>
        </authorList>
    </citation>
    <scope>NUCLEOTIDE SEQUENCE [LARGE SCALE GENOMIC DNA]</scope>
    <source>
        <strain evidence="2">CQN31</strain>
    </source>
</reference>
<dbReference type="RefSeq" id="WP_109873153.1">
    <property type="nucleotide sequence ID" value="NZ_QGNA01000006.1"/>
</dbReference>
<keyword evidence="1" id="KW-0575">Peroxidase</keyword>
<keyword evidence="2" id="KW-1185">Reference proteome</keyword>
<dbReference type="PANTHER" id="PTHR35446">
    <property type="entry name" value="SI:CH211-175M2.5"/>
    <property type="match status" value="1"/>
</dbReference>
<comment type="caution">
    <text evidence="1">The sequence shown here is derived from an EMBL/GenBank/DDBJ whole genome shotgun (WGS) entry which is preliminary data.</text>
</comment>
<organism evidence="1 2">
    <name type="scientific">Falsiroseomonas bella</name>
    <dbReference type="NCBI Taxonomy" id="2184016"/>
    <lineage>
        <taxon>Bacteria</taxon>
        <taxon>Pseudomonadati</taxon>
        <taxon>Pseudomonadota</taxon>
        <taxon>Alphaproteobacteria</taxon>
        <taxon>Acetobacterales</taxon>
        <taxon>Roseomonadaceae</taxon>
        <taxon>Falsiroseomonas</taxon>
    </lineage>
</organism>
<protein>
    <submittedName>
        <fullName evidence="1">Alkylhydroperoxidase</fullName>
    </submittedName>
</protein>
<name>A0A317F893_9PROT</name>